<dbReference type="EC" id="1.14.13.-" evidence="9"/>
<dbReference type="RefSeq" id="WP_227875521.1">
    <property type="nucleotide sequence ID" value="NZ_CADIKL010000068.1"/>
</dbReference>
<evidence type="ECO:0000313" key="10">
    <source>
        <dbReference type="Proteomes" id="UP000494119"/>
    </source>
</evidence>
<keyword evidence="9" id="KW-0830">Ubiquinone</keyword>
<dbReference type="GO" id="GO:0071949">
    <property type="term" value="F:FAD binding"/>
    <property type="evidence" value="ECO:0007669"/>
    <property type="project" value="InterPro"/>
</dbReference>
<dbReference type="SUPFAM" id="SSF51905">
    <property type="entry name" value="FAD/NAD(P)-binding domain"/>
    <property type="match status" value="1"/>
</dbReference>
<dbReference type="Pfam" id="PF01494">
    <property type="entry name" value="FAD_binding_3"/>
    <property type="match status" value="1"/>
</dbReference>
<comment type="pathway">
    <text evidence="2">Cofactor biosynthesis; ubiquinone biosynthesis.</text>
</comment>
<dbReference type="Proteomes" id="UP000494119">
    <property type="component" value="Unassembled WGS sequence"/>
</dbReference>
<evidence type="ECO:0000256" key="4">
    <source>
        <dbReference type="ARBA" id="ARBA00022630"/>
    </source>
</evidence>
<gene>
    <name evidence="9" type="primary">ubiM</name>
    <name evidence="9" type="ORF">LMG28688_07011</name>
</gene>
<sequence>MATFAARRTALVHGGACSVGEMNIDGRNPVKADIVVVGAGPAGLCFARSLAGTGLKIVIVDQQGMDELRNPDFDGREIALTHKSVSMLKQLGLWERIENQSKSRLLDARVLNGKSSYALEIGRDLSPHDELGWLVANHQIRKAAFEAVQGAREDSADIDVRASERVVGVKSDDHCATVQLEGGASIEARLIVAADSRFSSTRRMMGISAQMRDFGKTMLVCGMTHEKPHHHAAWEWFGYGQTLALLPMNPHPGSGAFQSSVVLTLTGREIERLKHADARTFADEIERRFDHRLGNMELVTTRHAYPLVAVYPEHFVALRFAAVGDAAVGMHPVTAHGFNLGLSGVDTLARAIREACRSGRDYASDALLRHYEHKHRLATRPLYLITGMIASIYTRDHLPARLARDVLLRAGDHLRPFKRGVAAYLAGGL</sequence>
<evidence type="ECO:0000256" key="2">
    <source>
        <dbReference type="ARBA" id="ARBA00004749"/>
    </source>
</evidence>
<reference evidence="9 10" key="1">
    <citation type="submission" date="2020-04" db="EMBL/GenBank/DDBJ databases">
        <authorList>
            <person name="De Canck E."/>
        </authorList>
    </citation>
    <scope>NUCLEOTIDE SEQUENCE [LARGE SCALE GENOMIC DNA]</scope>
    <source>
        <strain evidence="9 10">LMG 28688</strain>
    </source>
</reference>
<comment type="cofactor">
    <cofactor evidence="1">
        <name>FAD</name>
        <dbReference type="ChEBI" id="CHEBI:57692"/>
    </cofactor>
</comment>
<evidence type="ECO:0000256" key="1">
    <source>
        <dbReference type="ARBA" id="ARBA00001974"/>
    </source>
</evidence>
<keyword evidence="10" id="KW-1185">Reference proteome</keyword>
<dbReference type="NCBIfam" id="NF006593">
    <property type="entry name" value="PRK09126.1"/>
    <property type="match status" value="1"/>
</dbReference>
<dbReference type="Gene3D" id="3.50.50.60">
    <property type="entry name" value="FAD/NAD(P)-binding domain"/>
    <property type="match status" value="2"/>
</dbReference>
<evidence type="ECO:0000256" key="5">
    <source>
        <dbReference type="ARBA" id="ARBA00022827"/>
    </source>
</evidence>
<dbReference type="GO" id="GO:0016705">
    <property type="term" value="F:oxidoreductase activity, acting on paired donors, with incorporation or reduction of molecular oxygen"/>
    <property type="evidence" value="ECO:0007669"/>
    <property type="project" value="InterPro"/>
</dbReference>
<dbReference type="InterPro" id="IPR036188">
    <property type="entry name" value="FAD/NAD-bd_sf"/>
</dbReference>
<organism evidence="9 10">
    <name type="scientific">Paraburkholderia caffeinitolerans</name>
    <dbReference type="NCBI Taxonomy" id="1723730"/>
    <lineage>
        <taxon>Bacteria</taxon>
        <taxon>Pseudomonadati</taxon>
        <taxon>Pseudomonadota</taxon>
        <taxon>Betaproteobacteria</taxon>
        <taxon>Burkholderiales</taxon>
        <taxon>Burkholderiaceae</taxon>
        <taxon>Paraburkholderia</taxon>
    </lineage>
</organism>
<dbReference type="UniPathway" id="UPA00232"/>
<dbReference type="GO" id="GO:0006744">
    <property type="term" value="P:ubiquinone biosynthetic process"/>
    <property type="evidence" value="ECO:0007669"/>
    <property type="project" value="UniProtKB-UniPathway"/>
</dbReference>
<dbReference type="GO" id="GO:0004497">
    <property type="term" value="F:monooxygenase activity"/>
    <property type="evidence" value="ECO:0007669"/>
    <property type="project" value="UniProtKB-KW"/>
</dbReference>
<dbReference type="PANTHER" id="PTHR43876">
    <property type="entry name" value="UBIQUINONE BIOSYNTHESIS MONOOXYGENASE COQ6, MITOCHONDRIAL"/>
    <property type="match status" value="1"/>
</dbReference>
<keyword evidence="5" id="KW-0274">FAD</keyword>
<comment type="similarity">
    <text evidence="3">Belongs to the UbiH/COQ6 family.</text>
</comment>
<dbReference type="PRINTS" id="PR00420">
    <property type="entry name" value="RNGMNOXGNASE"/>
</dbReference>
<dbReference type="InterPro" id="IPR002938">
    <property type="entry name" value="FAD-bd"/>
</dbReference>
<keyword evidence="7" id="KW-0503">Monooxygenase</keyword>
<proteinExistence type="inferred from homology"/>
<dbReference type="NCBIfam" id="TIGR01988">
    <property type="entry name" value="Ubi-OHases"/>
    <property type="match status" value="1"/>
</dbReference>
<dbReference type="InterPro" id="IPR051205">
    <property type="entry name" value="UbiH/COQ6_monooxygenase"/>
</dbReference>
<evidence type="ECO:0000256" key="6">
    <source>
        <dbReference type="ARBA" id="ARBA00023002"/>
    </source>
</evidence>
<protein>
    <submittedName>
        <fullName evidence="9">Ubiquinone hydroxylase UbiM</fullName>
        <ecNumber evidence="9">1.14.13.-</ecNumber>
    </submittedName>
</protein>
<evidence type="ECO:0000259" key="8">
    <source>
        <dbReference type="Pfam" id="PF01494"/>
    </source>
</evidence>
<dbReference type="PANTHER" id="PTHR43876:SF25">
    <property type="entry name" value="MONOOXYGENASE NMA2164"/>
    <property type="match status" value="1"/>
</dbReference>
<keyword evidence="6 9" id="KW-0560">Oxidoreductase</keyword>
<feature type="domain" description="FAD-binding" evidence="8">
    <location>
        <begin position="32"/>
        <end position="377"/>
    </location>
</feature>
<dbReference type="EMBL" id="CADIKL010000068">
    <property type="protein sequence ID" value="CAB3809549.1"/>
    <property type="molecule type" value="Genomic_DNA"/>
</dbReference>
<evidence type="ECO:0000256" key="3">
    <source>
        <dbReference type="ARBA" id="ARBA00005349"/>
    </source>
</evidence>
<dbReference type="AlphaFoldDB" id="A0A6J5H2W0"/>
<evidence type="ECO:0000256" key="7">
    <source>
        <dbReference type="ARBA" id="ARBA00023033"/>
    </source>
</evidence>
<accession>A0A6J5H2W0</accession>
<evidence type="ECO:0000313" key="9">
    <source>
        <dbReference type="EMBL" id="CAB3809549.1"/>
    </source>
</evidence>
<keyword evidence="4" id="KW-0285">Flavoprotein</keyword>
<dbReference type="InterPro" id="IPR010971">
    <property type="entry name" value="UbiH/COQ6"/>
</dbReference>
<name>A0A6J5H2W0_9BURK</name>